<dbReference type="InterPro" id="IPR018946">
    <property type="entry name" value="PhoD-like_MPP"/>
</dbReference>
<proteinExistence type="predicted"/>
<dbReference type="InterPro" id="IPR038607">
    <property type="entry name" value="PhoD-like_sf"/>
</dbReference>
<dbReference type="EMBL" id="KN837167">
    <property type="protein sequence ID" value="KIJ37701.1"/>
    <property type="molecule type" value="Genomic_DNA"/>
</dbReference>
<evidence type="ECO:0000313" key="3">
    <source>
        <dbReference type="EMBL" id="KIJ37701.1"/>
    </source>
</evidence>
<protein>
    <recommendedName>
        <fullName evidence="2">PhoD-like phosphatase domain-containing protein</fullName>
    </recommendedName>
</protein>
<dbReference type="HOGENOM" id="CLU_000998_1_0_1"/>
<feature type="domain" description="PhoD-like phosphatase" evidence="2">
    <location>
        <begin position="528"/>
        <end position="693"/>
    </location>
</feature>
<dbReference type="PANTHER" id="PTHR46689">
    <property type="entry name" value="MEMBRANE PROTEIN, PUTATIVE-RELATED"/>
    <property type="match status" value="1"/>
</dbReference>
<dbReference type="AlphaFoldDB" id="A0A0C9VJS3"/>
<feature type="domain" description="PhoD-like phosphatase" evidence="2">
    <location>
        <begin position="259"/>
        <end position="518"/>
    </location>
</feature>
<dbReference type="Gene3D" id="3.60.21.70">
    <property type="entry name" value="PhoD-like phosphatase"/>
    <property type="match status" value="1"/>
</dbReference>
<evidence type="ECO:0000313" key="4">
    <source>
        <dbReference type="Proteomes" id="UP000054279"/>
    </source>
</evidence>
<accession>A0A0C9VJS3</accession>
<feature type="region of interest" description="Disordered" evidence="1">
    <location>
        <begin position="1"/>
        <end position="29"/>
    </location>
</feature>
<keyword evidence="4" id="KW-1185">Reference proteome</keyword>
<dbReference type="GO" id="GO:0016020">
    <property type="term" value="C:membrane"/>
    <property type="evidence" value="ECO:0007669"/>
    <property type="project" value="TreeGrafter"/>
</dbReference>
<sequence length="727" mass="81497">MDNAGWRAQKRAAHEDEQYGHPQRAPDGHYTGVERVQSLNEVYPPLLPPRPTFEINGEHWQQATDTKEHIYADVSTSSTPVERSRLQEQHAPVQMNPHLNVMCGPLLRYDTVTPSGVYRGACMIVTADAGSTYEPHPNMSFEWDPSAPRTSRRSASISTTMRAAGIGPMGVEVSGSLPHMLPDTLSAFNGHADSVRTQLTPFAQKIVIPGQDIWVYNGGEITCTFWRFIFEIPLTEVEMRIRYRLNHGPELDFFVPAFHQNMRWAAHSCNGFSAGVNPDDFKGPGFRSGNDPVWCDLLTKHAAEPFHVLVGGGDQLYCDAIMREPELQEWIHTKSQTVKKAYQMTAELHGAIDRFYFNHYCVTFRSGAFARANSIMLDDHDLIDGFGSYPADLQNSPMFSTIGSRGYFYYLLFQCFIVTSVDGVERRPHIHTFHSTVIGGPGAWIPYPSHSILTYLGPKVWLLMLDCRAERRKDQVCSSLEYQIVMDALYQLPSEVEHLVIQTGIPLAYPRMNFLETALESKFNPLVALGRNGSLGLSGMVNKFNADAELLDDLNDHWTAKGHKKERNWFIETVQQFAKVKRIRVSFLSGDVHCAAVGVLKTLVKGKEPGIAPAVDHRYMLNVVSSAIVNTPPPNGVLTMVSVLSDKKHKTMHYCDTDETMAPLFERDTNGSASKSKFIMGRRNWCKVDWDATTGELVFTIQVEKEKGIGETVAYPISAPPPQWQTA</sequence>
<gene>
    <name evidence="3" type="ORF">M422DRAFT_60910</name>
</gene>
<dbReference type="CDD" id="cd07389">
    <property type="entry name" value="MPP_PhoD"/>
    <property type="match status" value="1"/>
</dbReference>
<evidence type="ECO:0000259" key="2">
    <source>
        <dbReference type="Pfam" id="PF19050"/>
    </source>
</evidence>
<organism evidence="3 4">
    <name type="scientific">Sphaerobolus stellatus (strain SS14)</name>
    <dbReference type="NCBI Taxonomy" id="990650"/>
    <lineage>
        <taxon>Eukaryota</taxon>
        <taxon>Fungi</taxon>
        <taxon>Dikarya</taxon>
        <taxon>Basidiomycota</taxon>
        <taxon>Agaricomycotina</taxon>
        <taxon>Agaricomycetes</taxon>
        <taxon>Phallomycetidae</taxon>
        <taxon>Geastrales</taxon>
        <taxon>Sphaerobolaceae</taxon>
        <taxon>Sphaerobolus</taxon>
    </lineage>
</organism>
<dbReference type="InterPro" id="IPR043904">
    <property type="entry name" value="PhoD_2-like"/>
</dbReference>
<evidence type="ECO:0000256" key="1">
    <source>
        <dbReference type="SAM" id="MobiDB-lite"/>
    </source>
</evidence>
<name>A0A0C9VJS3_SPHS4</name>
<feature type="compositionally biased region" description="Basic and acidic residues" evidence="1">
    <location>
        <begin position="12"/>
        <end position="27"/>
    </location>
</feature>
<dbReference type="OrthoDB" id="2419400at2759"/>
<dbReference type="Pfam" id="PF19050">
    <property type="entry name" value="PhoD_2"/>
    <property type="match status" value="2"/>
</dbReference>
<dbReference type="PANTHER" id="PTHR46689:SF1">
    <property type="entry name" value="PHOD-LIKE PHOSPHATASE DOMAIN-CONTAINING PROTEIN"/>
    <property type="match status" value="1"/>
</dbReference>
<dbReference type="Proteomes" id="UP000054279">
    <property type="component" value="Unassembled WGS sequence"/>
</dbReference>
<reference evidence="3 4" key="1">
    <citation type="submission" date="2014-06" db="EMBL/GenBank/DDBJ databases">
        <title>Evolutionary Origins and Diversification of the Mycorrhizal Mutualists.</title>
        <authorList>
            <consortium name="DOE Joint Genome Institute"/>
            <consortium name="Mycorrhizal Genomics Consortium"/>
            <person name="Kohler A."/>
            <person name="Kuo A."/>
            <person name="Nagy L.G."/>
            <person name="Floudas D."/>
            <person name="Copeland A."/>
            <person name="Barry K.W."/>
            <person name="Cichocki N."/>
            <person name="Veneault-Fourrey C."/>
            <person name="LaButti K."/>
            <person name="Lindquist E.A."/>
            <person name="Lipzen A."/>
            <person name="Lundell T."/>
            <person name="Morin E."/>
            <person name="Murat C."/>
            <person name="Riley R."/>
            <person name="Ohm R."/>
            <person name="Sun H."/>
            <person name="Tunlid A."/>
            <person name="Henrissat B."/>
            <person name="Grigoriev I.V."/>
            <person name="Hibbett D.S."/>
            <person name="Martin F."/>
        </authorList>
    </citation>
    <scope>NUCLEOTIDE SEQUENCE [LARGE SCALE GENOMIC DNA]</scope>
    <source>
        <strain evidence="3 4">SS14</strain>
    </source>
</reference>